<dbReference type="PRINTS" id="PR00143">
    <property type="entry name" value="CITRTSNTHASE"/>
</dbReference>
<dbReference type="AlphaFoldDB" id="A0A521BN09"/>
<evidence type="ECO:0000256" key="8">
    <source>
        <dbReference type="PIRSR" id="PIRSR001369-1"/>
    </source>
</evidence>
<keyword evidence="3 9" id="KW-0816">Tricarboxylic acid cycle</keyword>
<dbReference type="Gene3D" id="2.20.28.60">
    <property type="match status" value="1"/>
</dbReference>
<evidence type="ECO:0000313" key="11">
    <source>
        <dbReference type="EMBL" id="SMO48537.1"/>
    </source>
</evidence>
<dbReference type="GO" id="GO:0036440">
    <property type="term" value="F:citrate synthase activity"/>
    <property type="evidence" value="ECO:0007669"/>
    <property type="project" value="UniProtKB-EC"/>
</dbReference>
<evidence type="ECO:0000256" key="7">
    <source>
        <dbReference type="PIRNR" id="PIRNR001369"/>
    </source>
</evidence>
<dbReference type="GO" id="GO:0006099">
    <property type="term" value="P:tricarboxylic acid cycle"/>
    <property type="evidence" value="ECO:0007669"/>
    <property type="project" value="UniProtKB-UniRule"/>
</dbReference>
<gene>
    <name evidence="11" type="ORF">SAMN06265350_102358</name>
</gene>
<dbReference type="RefSeq" id="WP_142601960.1">
    <property type="nucleotide sequence ID" value="NZ_FXSZ01000002.1"/>
</dbReference>
<keyword evidence="12" id="KW-1185">Reference proteome</keyword>
<dbReference type="InterPro" id="IPR016143">
    <property type="entry name" value="Citrate_synth-like_sm_a-sub"/>
</dbReference>
<dbReference type="InterPro" id="IPR002020">
    <property type="entry name" value="Citrate_synthase"/>
</dbReference>
<comment type="similarity">
    <text evidence="2 7 10">Belongs to the citrate synthase family.</text>
</comment>
<sequence length="428" mass="48402">MSEVAELKLGGKVYQLPVITGTENEKAIDITKLRDMSGYITLDSGYKNTGATKSAITFLDGEEGILRYRGYPIEQLAEKSTFLEVAYLLIYGELPTKKQLEDVAYAISRHTLIHEDMKKFFDGYPSKTHPMGQLASLVCSLSSFYPESLNPNPTKEETELTMLKLVAKMPTIVSWIFKKAIGHPLMYPQNKFDYVSNFLYMTFGHRTEEYKMDPVLVDAMNKLLILHADHEQNCSTSTVRMVGSSDCNLYASVAAGITALWGPLHGGANQAVIEMLETIKNDGGDVDKWVAKAKDKNDPFRLMGFGHRVYKNFDPRAKIIKKTCDDVLAKLGINDPVLGIAKRLEEVALNDEYFISRKLYPNVDFYSGIIYRAMGFPTDMFTVLFALGRLPGWIAQWKEMRENNEPIGRPRQVYTGEIAREYVSMENR</sequence>
<dbReference type="UniPathway" id="UPA00223">
    <property type="reaction ID" value="UER00717"/>
</dbReference>
<accession>A0A521BN09</accession>
<dbReference type="NCBIfam" id="TIGR01798">
    <property type="entry name" value="cit_synth_I"/>
    <property type="match status" value="1"/>
</dbReference>
<feature type="active site" evidence="8">
    <location>
        <position position="364"/>
    </location>
</feature>
<evidence type="ECO:0000256" key="1">
    <source>
        <dbReference type="ARBA" id="ARBA00004751"/>
    </source>
</evidence>
<dbReference type="PROSITE" id="PS00480">
    <property type="entry name" value="CITRATE_SYNTHASE"/>
    <property type="match status" value="1"/>
</dbReference>
<dbReference type="PIRSF" id="PIRSF001369">
    <property type="entry name" value="Citrate_synth"/>
    <property type="match status" value="1"/>
</dbReference>
<evidence type="ECO:0000256" key="4">
    <source>
        <dbReference type="ARBA" id="ARBA00022679"/>
    </source>
</evidence>
<dbReference type="SUPFAM" id="SSF48256">
    <property type="entry name" value="Citrate synthase"/>
    <property type="match status" value="1"/>
</dbReference>
<evidence type="ECO:0000256" key="10">
    <source>
        <dbReference type="RuleBase" id="RU003406"/>
    </source>
</evidence>
<evidence type="ECO:0000256" key="3">
    <source>
        <dbReference type="ARBA" id="ARBA00022532"/>
    </source>
</evidence>
<dbReference type="FunFam" id="1.10.230.10:FF:000002">
    <property type="entry name" value="Citrate synthase"/>
    <property type="match status" value="1"/>
</dbReference>
<evidence type="ECO:0000256" key="2">
    <source>
        <dbReference type="ARBA" id="ARBA00010566"/>
    </source>
</evidence>
<dbReference type="Pfam" id="PF00285">
    <property type="entry name" value="Citrate_synt"/>
    <property type="match status" value="1"/>
</dbReference>
<dbReference type="InterPro" id="IPR019810">
    <property type="entry name" value="Citrate_synthase_AS"/>
</dbReference>
<dbReference type="CDD" id="cd06114">
    <property type="entry name" value="EcCS_like"/>
    <property type="match status" value="1"/>
</dbReference>
<name>A0A521BN09_9SPHI</name>
<keyword evidence="4 7" id="KW-0808">Transferase</keyword>
<evidence type="ECO:0000313" key="12">
    <source>
        <dbReference type="Proteomes" id="UP000315971"/>
    </source>
</evidence>
<organism evidence="11 12">
    <name type="scientific">Solitalea koreensis</name>
    <dbReference type="NCBI Taxonomy" id="543615"/>
    <lineage>
        <taxon>Bacteria</taxon>
        <taxon>Pseudomonadati</taxon>
        <taxon>Bacteroidota</taxon>
        <taxon>Sphingobacteriia</taxon>
        <taxon>Sphingobacteriales</taxon>
        <taxon>Sphingobacteriaceae</taxon>
        <taxon>Solitalea</taxon>
    </lineage>
</organism>
<dbReference type="PANTHER" id="PTHR42871:SF1">
    <property type="entry name" value="CITRATE SYNTHASE"/>
    <property type="match status" value="1"/>
</dbReference>
<reference evidence="11 12" key="1">
    <citation type="submission" date="2017-05" db="EMBL/GenBank/DDBJ databases">
        <authorList>
            <person name="Varghese N."/>
            <person name="Submissions S."/>
        </authorList>
    </citation>
    <scope>NUCLEOTIDE SEQUENCE [LARGE SCALE GENOMIC DNA]</scope>
    <source>
        <strain evidence="11 12">DSM 21342</strain>
    </source>
</reference>
<evidence type="ECO:0000256" key="9">
    <source>
        <dbReference type="RuleBase" id="RU003370"/>
    </source>
</evidence>
<protein>
    <recommendedName>
        <fullName evidence="6 7">Citrate synthase</fullName>
    </recommendedName>
</protein>
<dbReference type="OrthoDB" id="9800864at2"/>
<dbReference type="InterPro" id="IPR010953">
    <property type="entry name" value="Citrate_synthase_typ-I"/>
</dbReference>
<comment type="pathway">
    <text evidence="1 9">Carbohydrate metabolism; tricarboxylic acid cycle; isocitrate from oxaloacetate: step 1/2.</text>
</comment>
<dbReference type="InterPro" id="IPR024176">
    <property type="entry name" value="Citrate_synthase_bac-typ"/>
</dbReference>
<evidence type="ECO:0000256" key="5">
    <source>
        <dbReference type="ARBA" id="ARBA00049288"/>
    </source>
</evidence>
<dbReference type="InterPro" id="IPR016142">
    <property type="entry name" value="Citrate_synth-like_lrg_a-sub"/>
</dbReference>
<dbReference type="EMBL" id="FXSZ01000002">
    <property type="protein sequence ID" value="SMO48537.1"/>
    <property type="molecule type" value="Genomic_DNA"/>
</dbReference>
<proteinExistence type="inferred from homology"/>
<dbReference type="Gene3D" id="1.10.580.10">
    <property type="entry name" value="Citrate Synthase, domain 1"/>
    <property type="match status" value="1"/>
</dbReference>
<dbReference type="PANTHER" id="PTHR42871">
    <property type="entry name" value="CITRATE SYNTHASE"/>
    <property type="match status" value="1"/>
</dbReference>
<dbReference type="NCBIfam" id="NF004126">
    <property type="entry name" value="PRK05614.1"/>
    <property type="match status" value="1"/>
</dbReference>
<dbReference type="GO" id="GO:0005737">
    <property type="term" value="C:cytoplasm"/>
    <property type="evidence" value="ECO:0007669"/>
    <property type="project" value="InterPro"/>
</dbReference>
<comment type="catalytic activity">
    <reaction evidence="5 9">
        <text>oxaloacetate + acetyl-CoA + H2O = citrate + CoA + H(+)</text>
        <dbReference type="Rhea" id="RHEA:16845"/>
        <dbReference type="ChEBI" id="CHEBI:15377"/>
        <dbReference type="ChEBI" id="CHEBI:15378"/>
        <dbReference type="ChEBI" id="CHEBI:16452"/>
        <dbReference type="ChEBI" id="CHEBI:16947"/>
        <dbReference type="ChEBI" id="CHEBI:57287"/>
        <dbReference type="ChEBI" id="CHEBI:57288"/>
        <dbReference type="EC" id="2.3.3.16"/>
    </reaction>
</comment>
<dbReference type="Gene3D" id="1.10.230.10">
    <property type="entry name" value="Cytochrome P450-Terp, domain 2"/>
    <property type="match status" value="1"/>
</dbReference>
<evidence type="ECO:0000256" key="6">
    <source>
        <dbReference type="NCBIfam" id="TIGR01798"/>
    </source>
</evidence>
<dbReference type="Proteomes" id="UP000315971">
    <property type="component" value="Unassembled WGS sequence"/>
</dbReference>
<feature type="active site" evidence="8">
    <location>
        <position position="307"/>
    </location>
</feature>
<dbReference type="InterPro" id="IPR036969">
    <property type="entry name" value="Citrate_synthase_sf"/>
</dbReference>